<feature type="transmembrane region" description="Helical" evidence="6">
    <location>
        <begin position="131"/>
        <end position="152"/>
    </location>
</feature>
<feature type="transmembrane region" description="Helical" evidence="6">
    <location>
        <begin position="216"/>
        <end position="238"/>
    </location>
</feature>
<evidence type="ECO:0000256" key="4">
    <source>
        <dbReference type="ARBA" id="ARBA00022989"/>
    </source>
</evidence>
<feature type="transmembrane region" description="Helical" evidence="6">
    <location>
        <begin position="47"/>
        <end position="66"/>
    </location>
</feature>
<gene>
    <name evidence="7" type="ORF">DBZ36_19380</name>
</gene>
<dbReference type="InterPro" id="IPR050833">
    <property type="entry name" value="Poly_Biosynth_Transport"/>
</dbReference>
<evidence type="ECO:0000256" key="3">
    <source>
        <dbReference type="ARBA" id="ARBA00022692"/>
    </source>
</evidence>
<evidence type="ECO:0000256" key="1">
    <source>
        <dbReference type="ARBA" id="ARBA00004651"/>
    </source>
</evidence>
<feature type="transmembrane region" description="Helical" evidence="6">
    <location>
        <begin position="159"/>
        <end position="178"/>
    </location>
</feature>
<feature type="transmembrane region" description="Helical" evidence="6">
    <location>
        <begin position="12"/>
        <end position="35"/>
    </location>
</feature>
<organism evidence="7 8">
    <name type="scientific">Alginatibacterium sediminis</name>
    <dbReference type="NCBI Taxonomy" id="2164068"/>
    <lineage>
        <taxon>Bacteria</taxon>
        <taxon>Pseudomonadati</taxon>
        <taxon>Pseudomonadota</taxon>
        <taxon>Gammaproteobacteria</taxon>
        <taxon>Alteromonadales</taxon>
        <taxon>Alteromonadaceae</taxon>
        <taxon>Alginatibacterium</taxon>
    </lineage>
</organism>
<name>A0A420E5T0_9ALTE</name>
<keyword evidence="5 6" id="KW-0472">Membrane</keyword>
<sequence length="429" mass="46489">MLKRFRGPNNLLTQAVWAALVKVIGAVAALILSLIISRQLGLEQSGYYFLAFSLVSVLAALSRFGLDNTVLRFSAQLHQLKDRQAIIELLHRALALSCLIALALCCLMVLAADGIANWVFSKPELAPVLRAMSFAVVGIAGFSLCAMALQGLSRIGASVYSLNIAMPMLLSILIVLGAWHFAWQAAWCLSLAALIAGLHSYLLWRRALPKTNSPSSSPIAWSKIFASCIPLWVVMLMNQSSQWSGQLVAGAWVDAGEIALLAVSQRIALLSALVLMAANLVLAPKFSVLYQQRNYVELQRLCRIGVRAMLLVATPICIFMLVFPHWLLGLFGQSFVEGAALLQVLAVAQLLNVATGSVSLLLSMCGYERELRNTVLISGPMALVLSLILVPSFGVMGSALATAIAITSQNLLAVYWVKRRLGFNTLKIW</sequence>
<dbReference type="GO" id="GO:0005886">
    <property type="term" value="C:plasma membrane"/>
    <property type="evidence" value="ECO:0007669"/>
    <property type="project" value="UniProtKB-SubCell"/>
</dbReference>
<feature type="transmembrane region" description="Helical" evidence="6">
    <location>
        <begin position="340"/>
        <end position="362"/>
    </location>
</feature>
<dbReference type="EMBL" id="RAQO01000012">
    <property type="protein sequence ID" value="RKF13222.1"/>
    <property type="molecule type" value="Genomic_DNA"/>
</dbReference>
<proteinExistence type="predicted"/>
<reference evidence="7 8" key="1">
    <citation type="submission" date="2018-09" db="EMBL/GenBank/DDBJ databases">
        <authorList>
            <person name="Wang Z."/>
        </authorList>
    </citation>
    <scope>NUCLEOTIDE SEQUENCE [LARGE SCALE GENOMIC DNA]</scope>
    <source>
        <strain evidence="7 8">ALS 81</strain>
    </source>
</reference>
<protein>
    <submittedName>
        <fullName evidence="7">Uncharacterized protein</fullName>
    </submittedName>
</protein>
<keyword evidence="3 6" id="KW-0812">Transmembrane</keyword>
<keyword evidence="2" id="KW-1003">Cell membrane</keyword>
<dbReference type="PANTHER" id="PTHR30250">
    <property type="entry name" value="PST FAMILY PREDICTED COLANIC ACID TRANSPORTER"/>
    <property type="match status" value="1"/>
</dbReference>
<keyword evidence="8" id="KW-1185">Reference proteome</keyword>
<dbReference type="Proteomes" id="UP000286482">
    <property type="component" value="Unassembled WGS sequence"/>
</dbReference>
<evidence type="ECO:0000256" key="2">
    <source>
        <dbReference type="ARBA" id="ARBA00022475"/>
    </source>
</evidence>
<evidence type="ECO:0000313" key="8">
    <source>
        <dbReference type="Proteomes" id="UP000286482"/>
    </source>
</evidence>
<feature type="transmembrane region" description="Helical" evidence="6">
    <location>
        <begin position="399"/>
        <end position="417"/>
    </location>
</feature>
<feature type="transmembrane region" description="Helical" evidence="6">
    <location>
        <begin position="374"/>
        <end position="393"/>
    </location>
</feature>
<feature type="transmembrane region" description="Helical" evidence="6">
    <location>
        <begin position="304"/>
        <end position="328"/>
    </location>
</feature>
<evidence type="ECO:0000256" key="5">
    <source>
        <dbReference type="ARBA" id="ARBA00023136"/>
    </source>
</evidence>
<dbReference type="OrthoDB" id="5785171at2"/>
<dbReference type="InterPro" id="IPR002797">
    <property type="entry name" value="Polysacc_synth"/>
</dbReference>
<feature type="transmembrane region" description="Helical" evidence="6">
    <location>
        <begin position="89"/>
        <end position="111"/>
    </location>
</feature>
<comment type="subcellular location">
    <subcellularLocation>
        <location evidence="1">Cell membrane</location>
        <topology evidence="1">Multi-pass membrane protein</topology>
    </subcellularLocation>
</comment>
<dbReference type="RefSeq" id="WP_120356635.1">
    <property type="nucleotide sequence ID" value="NZ_RAQO01000012.1"/>
</dbReference>
<feature type="transmembrane region" description="Helical" evidence="6">
    <location>
        <begin position="184"/>
        <end position="204"/>
    </location>
</feature>
<feature type="transmembrane region" description="Helical" evidence="6">
    <location>
        <begin position="258"/>
        <end position="283"/>
    </location>
</feature>
<dbReference type="PANTHER" id="PTHR30250:SF11">
    <property type="entry name" value="O-ANTIGEN TRANSPORTER-RELATED"/>
    <property type="match status" value="1"/>
</dbReference>
<dbReference type="AlphaFoldDB" id="A0A420E5T0"/>
<evidence type="ECO:0000313" key="7">
    <source>
        <dbReference type="EMBL" id="RKF13222.1"/>
    </source>
</evidence>
<accession>A0A420E5T0</accession>
<keyword evidence="4 6" id="KW-1133">Transmembrane helix</keyword>
<dbReference type="Pfam" id="PF01943">
    <property type="entry name" value="Polysacc_synt"/>
    <property type="match status" value="1"/>
</dbReference>
<evidence type="ECO:0000256" key="6">
    <source>
        <dbReference type="SAM" id="Phobius"/>
    </source>
</evidence>
<comment type="caution">
    <text evidence="7">The sequence shown here is derived from an EMBL/GenBank/DDBJ whole genome shotgun (WGS) entry which is preliminary data.</text>
</comment>